<feature type="compositionally biased region" description="Basic residues" evidence="5">
    <location>
        <begin position="209"/>
        <end position="219"/>
    </location>
</feature>
<dbReference type="EMBL" id="JAKLJA010000023">
    <property type="protein sequence ID" value="MCG5076345.1"/>
    <property type="molecule type" value="Genomic_DNA"/>
</dbReference>
<feature type="compositionally biased region" description="Low complexity" evidence="5">
    <location>
        <begin position="152"/>
        <end position="161"/>
    </location>
</feature>
<dbReference type="GO" id="GO:0003677">
    <property type="term" value="F:DNA binding"/>
    <property type="evidence" value="ECO:0007669"/>
    <property type="project" value="UniProtKB-KW"/>
</dbReference>
<dbReference type="GO" id="GO:0009295">
    <property type="term" value="C:nucleoid"/>
    <property type="evidence" value="ECO:0007669"/>
    <property type="project" value="UniProtKB-SubCell"/>
</dbReference>
<evidence type="ECO:0000256" key="2">
    <source>
        <dbReference type="ARBA" id="ARBA00010610"/>
    </source>
</evidence>
<reference evidence="7" key="1">
    <citation type="submission" date="2022-01" db="EMBL/GenBank/DDBJ databases">
        <title>Genome sequence and assembly of Parabukholderia sp. RG36.</title>
        <authorList>
            <person name="Chhetri G."/>
        </authorList>
    </citation>
    <scope>NUCLEOTIDE SEQUENCE</scope>
    <source>
        <strain evidence="7">RG36</strain>
    </source>
</reference>
<feature type="region of interest" description="Disordered" evidence="5">
    <location>
        <begin position="152"/>
        <end position="237"/>
    </location>
</feature>
<dbReference type="SMART" id="SM00528">
    <property type="entry name" value="HNS"/>
    <property type="match status" value="1"/>
</dbReference>
<keyword evidence="4" id="KW-0238">DNA-binding</keyword>
<dbReference type="Pfam" id="PF00816">
    <property type="entry name" value="Histone_HNS"/>
    <property type="match status" value="1"/>
</dbReference>
<dbReference type="AlphaFoldDB" id="A0A9X1UHC4"/>
<protein>
    <submittedName>
        <fullName evidence="7">H-NS histone family protein</fullName>
    </submittedName>
</protein>
<organism evidence="7 8">
    <name type="scientific">Paraburkholderia tagetis</name>
    <dbReference type="NCBI Taxonomy" id="2913261"/>
    <lineage>
        <taxon>Bacteria</taxon>
        <taxon>Pseudomonadati</taxon>
        <taxon>Pseudomonadota</taxon>
        <taxon>Betaproteobacteria</taxon>
        <taxon>Burkholderiales</taxon>
        <taxon>Burkholderiaceae</taxon>
        <taxon>Paraburkholderia</taxon>
    </lineage>
</organism>
<comment type="caution">
    <text evidence="7">The sequence shown here is derived from an EMBL/GenBank/DDBJ whole genome shotgun (WGS) entry which is preliminary data.</text>
</comment>
<gene>
    <name evidence="7" type="ORF">L5014_23710</name>
</gene>
<comment type="similarity">
    <text evidence="2">Belongs to the histone-like protein H-NS family.</text>
</comment>
<dbReference type="SUPFAM" id="SSF81273">
    <property type="entry name" value="H-NS histone-like proteins"/>
    <property type="match status" value="1"/>
</dbReference>
<dbReference type="Gene3D" id="4.10.430.30">
    <property type="match status" value="1"/>
</dbReference>
<dbReference type="Proteomes" id="UP001139308">
    <property type="component" value="Unassembled WGS sequence"/>
</dbReference>
<accession>A0A9X1UHC4</accession>
<feature type="compositionally biased region" description="Low complexity" evidence="5">
    <location>
        <begin position="220"/>
        <end position="237"/>
    </location>
</feature>
<proteinExistence type="inferred from homology"/>
<evidence type="ECO:0000256" key="3">
    <source>
        <dbReference type="ARBA" id="ARBA00022490"/>
    </source>
</evidence>
<dbReference type="PANTHER" id="PTHR38097">
    <property type="match status" value="1"/>
</dbReference>
<dbReference type="InterPro" id="IPR027444">
    <property type="entry name" value="H-NS_C_dom"/>
</dbReference>
<feature type="domain" description="DNA-binding protein H-NS-like C-terminal" evidence="6">
    <location>
        <begin position="100"/>
        <end position="143"/>
    </location>
</feature>
<feature type="compositionally biased region" description="Basic residues" evidence="5">
    <location>
        <begin position="167"/>
        <end position="183"/>
    </location>
</feature>
<dbReference type="PANTHER" id="PTHR38097:SF2">
    <property type="entry name" value="DNA-BINDING PROTEIN STPA"/>
    <property type="match status" value="1"/>
</dbReference>
<feature type="compositionally biased region" description="Low complexity" evidence="5">
    <location>
        <begin position="184"/>
        <end position="208"/>
    </location>
</feature>
<dbReference type="RefSeq" id="WP_238466213.1">
    <property type="nucleotide sequence ID" value="NZ_JAKLJA010000023.1"/>
</dbReference>
<comment type="subcellular location">
    <subcellularLocation>
        <location evidence="1">Cytoplasm</location>
        <location evidence="1">Nucleoid</location>
    </subcellularLocation>
</comment>
<evidence type="ECO:0000313" key="7">
    <source>
        <dbReference type="EMBL" id="MCG5076345.1"/>
    </source>
</evidence>
<evidence type="ECO:0000259" key="6">
    <source>
        <dbReference type="SMART" id="SM00528"/>
    </source>
</evidence>
<keyword evidence="3" id="KW-0963">Cytoplasm</keyword>
<evidence type="ECO:0000256" key="1">
    <source>
        <dbReference type="ARBA" id="ARBA00004453"/>
    </source>
</evidence>
<evidence type="ECO:0000256" key="4">
    <source>
        <dbReference type="ARBA" id="ARBA00023125"/>
    </source>
</evidence>
<sequence>MASIVTGQNELRCTREVSGSHKQKTLKGAKTMVTLDAINLKIAKLQKQAATVAQKQSSTGLTKIRDLMNKYGLSVADIESFVGKKRGRKPSALAATGAAKTPRTVVHHVEPKYADPKTGATWSGRGRAPAWISGAKDRSKFLIGAGANTKAADAKSAPAEKAPAKRAAAKKTVAKKAVAKKAATRTARARGAASSADGVRARKAAAPAKKTRAPRKVATKKAPAAVEVAATPEVAAQ</sequence>
<evidence type="ECO:0000256" key="5">
    <source>
        <dbReference type="SAM" id="MobiDB-lite"/>
    </source>
</evidence>
<keyword evidence="8" id="KW-1185">Reference proteome</keyword>
<evidence type="ECO:0000313" key="8">
    <source>
        <dbReference type="Proteomes" id="UP001139308"/>
    </source>
</evidence>
<name>A0A9X1UHC4_9BURK</name>